<gene>
    <name evidence="3" type="ORF">H8S45_06095</name>
</gene>
<evidence type="ECO:0000259" key="2">
    <source>
        <dbReference type="Pfam" id="PF16112"/>
    </source>
</evidence>
<organism evidence="3 4">
    <name type="scientific">Agathobaculum faecis</name>
    <dbReference type="NCBI Taxonomy" id="2763013"/>
    <lineage>
        <taxon>Bacteria</taxon>
        <taxon>Bacillati</taxon>
        <taxon>Bacillota</taxon>
        <taxon>Clostridia</taxon>
        <taxon>Eubacteriales</taxon>
        <taxon>Butyricicoccaceae</taxon>
        <taxon>Agathobaculum</taxon>
    </lineage>
</organism>
<accession>A0A923LVE4</accession>
<name>A0A923LVE4_9FIRM</name>
<comment type="caution">
    <text evidence="3">The sequence shown here is derived from an EMBL/GenBank/DDBJ whole genome shotgun (WGS) entry which is preliminary data.</text>
</comment>
<proteinExistence type="predicted"/>
<dbReference type="AlphaFoldDB" id="A0A923LVE4"/>
<dbReference type="Pfam" id="PF16112">
    <property type="entry name" value="DUF4830"/>
    <property type="match status" value="1"/>
</dbReference>
<dbReference type="Proteomes" id="UP000606499">
    <property type="component" value="Unassembled WGS sequence"/>
</dbReference>
<evidence type="ECO:0000313" key="3">
    <source>
        <dbReference type="EMBL" id="MBC5725027.1"/>
    </source>
</evidence>
<dbReference type="EMBL" id="JACOPL010000004">
    <property type="protein sequence ID" value="MBC5725027.1"/>
    <property type="molecule type" value="Genomic_DNA"/>
</dbReference>
<reference evidence="3" key="1">
    <citation type="submission" date="2020-08" db="EMBL/GenBank/DDBJ databases">
        <title>Genome public.</title>
        <authorList>
            <person name="Liu C."/>
            <person name="Sun Q."/>
        </authorList>
    </citation>
    <scope>NUCLEOTIDE SEQUENCE</scope>
    <source>
        <strain evidence="3">NSJ-28</strain>
    </source>
</reference>
<keyword evidence="1" id="KW-1133">Transmembrane helix</keyword>
<keyword evidence="4" id="KW-1185">Reference proteome</keyword>
<sequence>MIVYATKVSVKKAIAGVLVIGAVVLGVTALMPKAAETVDAQAAAGEVDLDTKLKNNEQRVALLESYGWKVEAEPRSEREVQIPKTFDDTYQAYNAIQLGQGLDLTPYQGKRATLYTYELLEYPTGQEGVVANLLVRRNRLIAADISAPEADGFVHGITEMPE</sequence>
<keyword evidence="1" id="KW-0812">Transmembrane</keyword>
<keyword evidence="1" id="KW-0472">Membrane</keyword>
<dbReference type="RefSeq" id="WP_107630722.1">
    <property type="nucleotide sequence ID" value="NZ_JACOPL010000004.1"/>
</dbReference>
<protein>
    <submittedName>
        <fullName evidence="3">DUF4830 domain-containing protein</fullName>
    </submittedName>
</protein>
<feature type="transmembrane region" description="Helical" evidence="1">
    <location>
        <begin position="12"/>
        <end position="31"/>
    </location>
</feature>
<dbReference type="InterPro" id="IPR032257">
    <property type="entry name" value="DUF4830"/>
</dbReference>
<evidence type="ECO:0000256" key="1">
    <source>
        <dbReference type="SAM" id="Phobius"/>
    </source>
</evidence>
<feature type="domain" description="DUF4830" evidence="2">
    <location>
        <begin position="62"/>
        <end position="145"/>
    </location>
</feature>
<evidence type="ECO:0000313" key="4">
    <source>
        <dbReference type="Proteomes" id="UP000606499"/>
    </source>
</evidence>